<evidence type="ECO:0000313" key="2">
    <source>
        <dbReference type="Proteomes" id="UP000003860"/>
    </source>
</evidence>
<dbReference type="RefSeq" id="WP_004622574.1">
    <property type="nucleotide sequence ID" value="NZ_ACXX02000021.1"/>
</dbReference>
<dbReference type="AlphaFoldDB" id="F1TIP3"/>
<evidence type="ECO:0000313" key="1">
    <source>
        <dbReference type="EMBL" id="EGD45742.1"/>
    </source>
</evidence>
<keyword evidence="2" id="KW-1185">Reference proteome</keyword>
<dbReference type="Proteomes" id="UP000003860">
    <property type="component" value="Unassembled WGS sequence"/>
</dbReference>
<reference evidence="1" key="2">
    <citation type="submission" date="2011-01" db="EMBL/GenBank/DDBJ databases">
        <title>The Non-contiguous Finished genome of Clostridium papyrosolvens.</title>
        <authorList>
            <person name="Lucas S."/>
            <person name="Copeland A."/>
            <person name="Lapidus A."/>
            <person name="Cheng J.-F."/>
            <person name="Goodwin L."/>
            <person name="Pitluck S."/>
            <person name="Misra M."/>
            <person name="Chertkov O."/>
            <person name="Detter J.C."/>
            <person name="Han C."/>
            <person name="Tapia R."/>
            <person name="Land M."/>
            <person name="Hauser L."/>
            <person name="Kyrpides N."/>
            <person name="Ivanova N."/>
            <person name="Pagani I."/>
            <person name="Mouttaki H."/>
            <person name="He Z."/>
            <person name="Zhou J."/>
            <person name="Hemme C.L."/>
            <person name="Woyke T."/>
        </authorList>
    </citation>
    <scope>NUCLEOTIDE SEQUENCE [LARGE SCALE GENOMIC DNA]</scope>
    <source>
        <strain evidence="1">DSM 2782</strain>
    </source>
</reference>
<reference evidence="1" key="1">
    <citation type="submission" date="2009-07" db="EMBL/GenBank/DDBJ databases">
        <authorList>
            <consortium name="US DOE Joint Genome Institute (JGI-PGF)"/>
            <person name="Lucas S."/>
            <person name="Copeland A."/>
            <person name="Lapidus A."/>
            <person name="Glavina del Rio T."/>
            <person name="Tice H."/>
            <person name="Bruce D."/>
            <person name="Goodwin L."/>
            <person name="Pitluck S."/>
            <person name="Larimer F."/>
            <person name="Land M.L."/>
            <person name="Mouttaki H."/>
            <person name="He Z."/>
            <person name="Zhou J."/>
            <person name="Hemme C.L."/>
        </authorList>
    </citation>
    <scope>NUCLEOTIDE SEQUENCE [LARGE SCALE GENOMIC DNA]</scope>
    <source>
        <strain evidence="1">DSM 2782</strain>
    </source>
</reference>
<dbReference type="EMBL" id="ACXX02000021">
    <property type="protein sequence ID" value="EGD45742.1"/>
    <property type="molecule type" value="Genomic_DNA"/>
</dbReference>
<gene>
    <name evidence="1" type="ORF">Cpap_0070</name>
</gene>
<evidence type="ECO:0008006" key="3">
    <source>
        <dbReference type="Google" id="ProtNLM"/>
    </source>
</evidence>
<name>F1TIP3_9FIRM</name>
<accession>F1TIP3</accession>
<dbReference type="STRING" id="588581.Cpap_0070"/>
<protein>
    <recommendedName>
        <fullName evidence="3">Glycosaminoglycan attachment site</fullName>
    </recommendedName>
</protein>
<dbReference type="OrthoDB" id="981968at2"/>
<organism evidence="1 2">
    <name type="scientific">Ruminiclostridium papyrosolvens DSM 2782</name>
    <dbReference type="NCBI Taxonomy" id="588581"/>
    <lineage>
        <taxon>Bacteria</taxon>
        <taxon>Bacillati</taxon>
        <taxon>Bacillota</taxon>
        <taxon>Clostridia</taxon>
        <taxon>Eubacteriales</taxon>
        <taxon>Oscillospiraceae</taxon>
        <taxon>Ruminiclostridium</taxon>
    </lineage>
</organism>
<comment type="caution">
    <text evidence="1">The sequence shown here is derived from an EMBL/GenBank/DDBJ whole genome shotgun (WGS) entry which is preliminary data.</text>
</comment>
<sequence length="377" mass="43899">MKFDLFNENIGVSKNKWHPKVQFLNDKILYREREIIKKWTEGLIDRDNKMVVEFQTTFHSCFWEFYLYALFCQMGLNLDQSHNRPDFIIKKPYQLYIEAVVANISKSGANESQRNADDLLSMVSPPFVQQGFYVHLNESISRLSNSILTKKTKFTDSYSKCDWVKEEVPFAIALSSYDQINYGREYIYPLMALLYGLYYDAIDDTFEARTSIKKPGSEAQIPLGIFLNPEYEMISGIIFTCTHTIGKLVSLAISESGPLTNIVYNIRHDFNDKKTPYKIQIVNQDNPELLDDGVILFHNPSAKYKIPLEMFGNTNITQISLENGKIVNTVDTYPIVARLNINKGLEKLFHPYIEQQLMLYNRYDMNEVLKHFRDNFI</sequence>
<dbReference type="eggNOG" id="ENOG502Z8GP">
    <property type="taxonomic scope" value="Bacteria"/>
</dbReference>
<proteinExistence type="predicted"/>